<keyword evidence="1" id="KW-0805">Transcription regulation</keyword>
<keyword evidence="2" id="KW-0238">DNA-binding</keyword>
<dbReference type="EMBL" id="FCOW01000024">
    <property type="protein sequence ID" value="CVK20828.1"/>
    <property type="molecule type" value="Genomic_DNA"/>
</dbReference>
<dbReference type="PANTHER" id="PTHR30136:SF35">
    <property type="entry name" value="HTH-TYPE TRANSCRIPTIONAL REGULATOR RV1719"/>
    <property type="match status" value="1"/>
</dbReference>
<dbReference type="Pfam" id="PF09339">
    <property type="entry name" value="HTH_IclR"/>
    <property type="match status" value="1"/>
</dbReference>
<keyword evidence="7" id="KW-1185">Reference proteome</keyword>
<dbReference type="InterPro" id="IPR029016">
    <property type="entry name" value="GAF-like_dom_sf"/>
</dbReference>
<evidence type="ECO:0000256" key="3">
    <source>
        <dbReference type="ARBA" id="ARBA00023163"/>
    </source>
</evidence>
<name>A0ABM9W7F6_9FIRM</name>
<dbReference type="InterPro" id="IPR005471">
    <property type="entry name" value="Tscrpt_reg_IclR_N"/>
</dbReference>
<dbReference type="Gene3D" id="1.10.10.10">
    <property type="entry name" value="Winged helix-like DNA-binding domain superfamily/Winged helix DNA-binding domain"/>
    <property type="match status" value="1"/>
</dbReference>
<protein>
    <submittedName>
        <fullName evidence="6">Transcriptional regulator KdgR</fullName>
    </submittedName>
</protein>
<evidence type="ECO:0000313" key="6">
    <source>
        <dbReference type="EMBL" id="CVK20828.1"/>
    </source>
</evidence>
<dbReference type="InterPro" id="IPR036390">
    <property type="entry name" value="WH_DNA-bd_sf"/>
</dbReference>
<dbReference type="Gene3D" id="3.30.450.40">
    <property type="match status" value="1"/>
</dbReference>
<dbReference type="InterPro" id="IPR014757">
    <property type="entry name" value="Tscrpt_reg_IclR_C"/>
</dbReference>
<dbReference type="PROSITE" id="PS51078">
    <property type="entry name" value="ICLR_ED"/>
    <property type="match status" value="1"/>
</dbReference>
<feature type="domain" description="IclR-ED" evidence="5">
    <location>
        <begin position="75"/>
        <end position="257"/>
    </location>
</feature>
<evidence type="ECO:0000313" key="7">
    <source>
        <dbReference type="Proteomes" id="UP000245702"/>
    </source>
</evidence>
<evidence type="ECO:0000256" key="1">
    <source>
        <dbReference type="ARBA" id="ARBA00023015"/>
    </source>
</evidence>
<dbReference type="RefSeq" id="WP_083945732.1">
    <property type="nucleotide sequence ID" value="NZ_CP146991.1"/>
</dbReference>
<keyword evidence="3" id="KW-0804">Transcription</keyword>
<feature type="domain" description="HTH iclR-type" evidence="4">
    <location>
        <begin position="13"/>
        <end position="74"/>
    </location>
</feature>
<dbReference type="PROSITE" id="PS51077">
    <property type="entry name" value="HTH_ICLR"/>
    <property type="match status" value="1"/>
</dbReference>
<organism evidence="6 7">
    <name type="scientific">Sporomusa sphaeroides DSM 2875</name>
    <dbReference type="NCBI Taxonomy" id="1337886"/>
    <lineage>
        <taxon>Bacteria</taxon>
        <taxon>Bacillati</taxon>
        <taxon>Bacillota</taxon>
        <taxon>Negativicutes</taxon>
        <taxon>Selenomonadales</taxon>
        <taxon>Sporomusaceae</taxon>
        <taxon>Sporomusa</taxon>
    </lineage>
</organism>
<dbReference type="Pfam" id="PF01614">
    <property type="entry name" value="IclR_C"/>
    <property type="match status" value="1"/>
</dbReference>
<dbReference type="PANTHER" id="PTHR30136">
    <property type="entry name" value="HELIX-TURN-HELIX TRANSCRIPTIONAL REGULATOR, ICLR FAMILY"/>
    <property type="match status" value="1"/>
</dbReference>
<dbReference type="InterPro" id="IPR036388">
    <property type="entry name" value="WH-like_DNA-bd_sf"/>
</dbReference>
<dbReference type="SUPFAM" id="SSF46785">
    <property type="entry name" value="Winged helix' DNA-binding domain"/>
    <property type="match status" value="1"/>
</dbReference>
<accession>A0ABM9W7F6</accession>
<evidence type="ECO:0000256" key="2">
    <source>
        <dbReference type="ARBA" id="ARBA00023125"/>
    </source>
</evidence>
<proteinExistence type="predicted"/>
<evidence type="ECO:0000259" key="4">
    <source>
        <dbReference type="PROSITE" id="PS51077"/>
    </source>
</evidence>
<gene>
    <name evidence="6" type="primary">kdgR_3</name>
    <name evidence="6" type="ORF">SSPH_03496</name>
</gene>
<dbReference type="SMART" id="SM00346">
    <property type="entry name" value="HTH_ICLR"/>
    <property type="match status" value="1"/>
</dbReference>
<dbReference type="SUPFAM" id="SSF55781">
    <property type="entry name" value="GAF domain-like"/>
    <property type="match status" value="1"/>
</dbReference>
<dbReference type="InterPro" id="IPR050707">
    <property type="entry name" value="HTH_MetabolicPath_Reg"/>
</dbReference>
<reference evidence="6 7" key="1">
    <citation type="submission" date="2016-01" db="EMBL/GenBank/DDBJ databases">
        <authorList>
            <person name="Brown R."/>
        </authorList>
    </citation>
    <scope>NUCLEOTIDE SEQUENCE [LARGE SCALE GENOMIC DNA]</scope>
    <source>
        <strain evidence="6">Sporomusa sphaeroides DSM 2875</strain>
    </source>
</reference>
<sequence>MQMPLNDTKMGSVQAIDRALLVLETIAQNGTLSINDLHNKLGLNKASLSRIASTLYSNGYLNRDTKTGDFSLSLRAFEVGVQAVRNLDYINLIKSGLAELSSSLKIIAQFSIEDHNELLCLESFDQQNTGFSIYTRVGQRSPLYSTSAGKAILSTYSNEEIIDKWEKMDVKPLTSNTITDIETLLKDIALIRQRNYALDLEENEHGLFCVGTVLLNYNRKPIGAVSLSANSMTKEEQLRYSEALLQRVHRLSTMLGYTPINT</sequence>
<comment type="caution">
    <text evidence="6">The sequence shown here is derived from an EMBL/GenBank/DDBJ whole genome shotgun (WGS) entry which is preliminary data.</text>
</comment>
<dbReference type="Proteomes" id="UP000245702">
    <property type="component" value="Unassembled WGS sequence"/>
</dbReference>
<evidence type="ECO:0000259" key="5">
    <source>
        <dbReference type="PROSITE" id="PS51078"/>
    </source>
</evidence>